<feature type="transmembrane region" description="Helical" evidence="6">
    <location>
        <begin position="309"/>
        <end position="332"/>
    </location>
</feature>
<keyword evidence="5 6" id="KW-0472">Membrane</keyword>
<feature type="transmembrane region" description="Helical" evidence="6">
    <location>
        <begin position="338"/>
        <end position="357"/>
    </location>
</feature>
<evidence type="ECO:0000259" key="8">
    <source>
        <dbReference type="Pfam" id="PF13567"/>
    </source>
</evidence>
<feature type="transmembrane region" description="Helical" evidence="6">
    <location>
        <begin position="425"/>
        <end position="448"/>
    </location>
</feature>
<dbReference type="PANTHER" id="PTHR30619">
    <property type="entry name" value="DNA INTERNALIZATION/COMPETENCE PROTEIN COMEC/REC2"/>
    <property type="match status" value="1"/>
</dbReference>
<feature type="transmembrane region" description="Helical" evidence="6">
    <location>
        <begin position="44"/>
        <end position="62"/>
    </location>
</feature>
<evidence type="ECO:0000256" key="2">
    <source>
        <dbReference type="ARBA" id="ARBA00022475"/>
    </source>
</evidence>
<dbReference type="Pfam" id="PF03772">
    <property type="entry name" value="Competence"/>
    <property type="match status" value="1"/>
</dbReference>
<dbReference type="Proteomes" id="UP000241762">
    <property type="component" value="Chromosome"/>
</dbReference>
<feature type="transmembrane region" description="Helical" evidence="6">
    <location>
        <begin position="93"/>
        <end position="110"/>
    </location>
</feature>
<dbReference type="GO" id="GO:0005886">
    <property type="term" value="C:plasma membrane"/>
    <property type="evidence" value="ECO:0007669"/>
    <property type="project" value="UniProtKB-SubCell"/>
</dbReference>
<evidence type="ECO:0000256" key="3">
    <source>
        <dbReference type="ARBA" id="ARBA00022692"/>
    </source>
</evidence>
<evidence type="ECO:0000256" key="4">
    <source>
        <dbReference type="ARBA" id="ARBA00022989"/>
    </source>
</evidence>
<sequence length="687" mass="77427">MIRSKFLPKKFYNPWPYISSFIRPYILRPITFIQKEVALEYNDLSLWYFISFIFGCALYYSSSEQHKPLYITCLFLISASLSYIVRDRFYLKFLILLCAFFTAGLGISILQDHQTTTLPFPEDSIVNVQGKIERLSKTNHGFKAILSNLDFNGSNTDSYANSKLIVNLKKKFGEDLKQGDIVEFKARITKIPGSIAPGGYNFSFYSKLQGIDGMGIATSQPTILDENPDSWEGIRSTIYDSLNRHMNPTHANFMSAILLGKQDGIDHRVLQNMRLAGISHILCISGLHLSLATLICYKFLRFLLNGSNYLAYNTNIKMIAGIAATACSYGYLRLSGSQIAATRAFIMCLAASLAILFQRSYSPLRALGVASLVILALKPGYVMHPSFQLSFLAVLALICGYHFFIDLQIEAIDIFGGKRSFVIQLFNYTLANIYTSFLVGIITAPVVAHHFHMISNYGALANLIAVPITTFVLMPGAFLFLFLLLFGIEKYLLILIGYFIDIILRASEIVAHMKYSVTYTGFINQTSLGLYIFGFLLLLICRSKIKYLGLTIVLYASLAMIIGTKPDLIIDIQKGAVGFNNPNGELEIYADQHFSNFAKRYWTSWFGKEIFSKRQKLNRDIHFSTKYGKIINITFDGINCNASSEVVINYSQNSCIGPSILNINDLEDYKFVLVFCDKKNCKSKLYH</sequence>
<keyword evidence="10" id="KW-1185">Reference proteome</keyword>
<dbReference type="EMBL" id="CP027845">
    <property type="protein sequence ID" value="AVP87332.1"/>
    <property type="molecule type" value="Genomic_DNA"/>
</dbReference>
<reference evidence="9 10" key="1">
    <citation type="submission" date="2018-03" db="EMBL/GenBank/DDBJ databases">
        <title>A gene transfer event suggests a long-term partnership between eustigmatophyte algae and a novel lineage of endosymbiotic bacteria.</title>
        <authorList>
            <person name="Yurchenko T."/>
            <person name="Sevcikova T."/>
            <person name="Pribyl P."/>
            <person name="El Karkouri K."/>
            <person name="Klimes V."/>
            <person name="Amaral R."/>
            <person name="Zbrankova V."/>
            <person name="Kim E."/>
            <person name="Raoult D."/>
            <person name="Santos L.M.A."/>
            <person name="Elias M."/>
        </authorList>
    </citation>
    <scope>NUCLEOTIDE SEQUENCE [LARGE SCALE GENOMIC DNA]</scope>
    <source>
        <strain evidence="9">CCALA 838</strain>
    </source>
</reference>
<comment type="subcellular location">
    <subcellularLocation>
        <location evidence="1">Cell membrane</location>
        <topology evidence="1">Multi-pass membrane protein</topology>
    </subcellularLocation>
</comment>
<feature type="transmembrane region" description="Helical" evidence="6">
    <location>
        <begin position="460"/>
        <end position="484"/>
    </location>
</feature>
<feature type="transmembrane region" description="Helical" evidence="6">
    <location>
        <begin position="275"/>
        <end position="297"/>
    </location>
</feature>
<name>A0A2P1P7T6_9RICK</name>
<keyword evidence="2" id="KW-1003">Cell membrane</keyword>
<feature type="transmembrane region" description="Helical" evidence="6">
    <location>
        <begin position="387"/>
        <end position="404"/>
    </location>
</feature>
<evidence type="ECO:0000256" key="1">
    <source>
        <dbReference type="ARBA" id="ARBA00004651"/>
    </source>
</evidence>
<feature type="transmembrane region" description="Helical" evidence="6">
    <location>
        <begin position="491"/>
        <end position="510"/>
    </location>
</feature>
<proteinExistence type="predicted"/>
<dbReference type="OrthoDB" id="9790149at2"/>
<dbReference type="Pfam" id="PF13567">
    <property type="entry name" value="DUF4131"/>
    <property type="match status" value="1"/>
</dbReference>
<dbReference type="NCBIfam" id="TIGR00360">
    <property type="entry name" value="ComEC_N-term"/>
    <property type="match status" value="1"/>
</dbReference>
<feature type="transmembrane region" description="Helical" evidence="6">
    <location>
        <begin position="547"/>
        <end position="564"/>
    </location>
</feature>
<keyword evidence="4 6" id="KW-1133">Transmembrane helix</keyword>
<keyword evidence="3 6" id="KW-0812">Transmembrane</keyword>
<evidence type="ECO:0000259" key="7">
    <source>
        <dbReference type="Pfam" id="PF03772"/>
    </source>
</evidence>
<protein>
    <submittedName>
        <fullName evidence="9">ComEC/Rec2 family protein</fullName>
    </submittedName>
</protein>
<dbReference type="PANTHER" id="PTHR30619:SF1">
    <property type="entry name" value="RECOMBINATION PROTEIN 2"/>
    <property type="match status" value="1"/>
</dbReference>
<dbReference type="InterPro" id="IPR052159">
    <property type="entry name" value="Competence_DNA_uptake"/>
</dbReference>
<evidence type="ECO:0000256" key="5">
    <source>
        <dbReference type="ARBA" id="ARBA00023136"/>
    </source>
</evidence>
<dbReference type="KEGG" id="ptc:phytr_3810"/>
<evidence type="ECO:0000313" key="9">
    <source>
        <dbReference type="EMBL" id="AVP87332.1"/>
    </source>
</evidence>
<dbReference type="InterPro" id="IPR025405">
    <property type="entry name" value="DUF4131"/>
</dbReference>
<feature type="domain" description="DUF4131" evidence="8">
    <location>
        <begin position="70"/>
        <end position="217"/>
    </location>
</feature>
<feature type="domain" description="ComEC/Rec2-related protein" evidence="7">
    <location>
        <begin position="257"/>
        <end position="543"/>
    </location>
</feature>
<dbReference type="AlphaFoldDB" id="A0A2P1P7T6"/>
<evidence type="ECO:0000256" key="6">
    <source>
        <dbReference type="SAM" id="Phobius"/>
    </source>
</evidence>
<feature type="transmembrane region" description="Helical" evidence="6">
    <location>
        <begin position="522"/>
        <end position="540"/>
    </location>
</feature>
<evidence type="ECO:0000313" key="10">
    <source>
        <dbReference type="Proteomes" id="UP000241762"/>
    </source>
</evidence>
<dbReference type="RefSeq" id="WP_106874198.1">
    <property type="nucleotide sequence ID" value="NZ_CP027845.1"/>
</dbReference>
<organism evidence="9 10">
    <name type="scientific">Candidatus Phycorickettsia trachydisci</name>
    <dbReference type="NCBI Taxonomy" id="2115978"/>
    <lineage>
        <taxon>Bacteria</taxon>
        <taxon>Pseudomonadati</taxon>
        <taxon>Pseudomonadota</taxon>
        <taxon>Alphaproteobacteria</taxon>
        <taxon>Rickettsiales</taxon>
        <taxon>Rickettsiaceae</taxon>
        <taxon>Candidatus Phycorickettsia</taxon>
    </lineage>
</organism>
<dbReference type="InterPro" id="IPR004477">
    <property type="entry name" value="ComEC_N"/>
</dbReference>
<gene>
    <name evidence="9" type="ORF">phytr_3810</name>
</gene>
<accession>A0A2P1P7T6</accession>